<evidence type="ECO:0000313" key="2">
    <source>
        <dbReference type="Proteomes" id="UP000242913"/>
    </source>
</evidence>
<organism evidence="1 2">
    <name type="scientific">Onchocerca flexuosa</name>
    <dbReference type="NCBI Taxonomy" id="387005"/>
    <lineage>
        <taxon>Eukaryota</taxon>
        <taxon>Metazoa</taxon>
        <taxon>Ecdysozoa</taxon>
        <taxon>Nematoda</taxon>
        <taxon>Chromadorea</taxon>
        <taxon>Rhabditida</taxon>
        <taxon>Spirurina</taxon>
        <taxon>Spiruromorpha</taxon>
        <taxon>Filarioidea</taxon>
        <taxon>Onchocercidae</taxon>
        <taxon>Onchocerca</taxon>
    </lineage>
</organism>
<evidence type="ECO:0000313" key="1">
    <source>
        <dbReference type="EMBL" id="OZC09581.1"/>
    </source>
</evidence>
<sequence>MSYPTGSYRTCHYEENLCWSVSICREHCIHTISYGFSSFIISQKITLFWKKNYFCAPTTDKTTISYHHPLSTVQPVLITVSHSSMLKYALPFEKLDDPVQKTISLQENWSTML</sequence>
<accession>A0A238BW83</accession>
<reference evidence="1 2" key="1">
    <citation type="submission" date="2015-12" db="EMBL/GenBank/DDBJ databases">
        <title>Draft genome of the nematode, Onchocerca flexuosa.</title>
        <authorList>
            <person name="Mitreva M."/>
        </authorList>
    </citation>
    <scope>NUCLEOTIDE SEQUENCE [LARGE SCALE GENOMIC DNA]</scope>
    <source>
        <strain evidence="1">Red Deer</strain>
    </source>
</reference>
<proteinExistence type="predicted"/>
<dbReference type="EMBL" id="KZ269992">
    <property type="protein sequence ID" value="OZC09581.1"/>
    <property type="molecule type" value="Genomic_DNA"/>
</dbReference>
<name>A0A238BW83_9BILA</name>
<dbReference type="Proteomes" id="UP000242913">
    <property type="component" value="Unassembled WGS sequence"/>
</dbReference>
<dbReference type="AlphaFoldDB" id="A0A238BW83"/>
<protein>
    <submittedName>
        <fullName evidence="1">Uncharacterized protein</fullName>
    </submittedName>
</protein>
<gene>
    <name evidence="1" type="ORF">X798_03274</name>
</gene>
<keyword evidence="2" id="KW-1185">Reference proteome</keyword>